<feature type="domain" description="HIT" evidence="2">
    <location>
        <begin position="4"/>
        <end position="109"/>
    </location>
</feature>
<dbReference type="Gene3D" id="3.30.428.10">
    <property type="entry name" value="HIT-like"/>
    <property type="match status" value="1"/>
</dbReference>
<sequence>MDCIFCKMLAGQAPMHLIWEDDAHVAFLSSRPNTPGFSVVVPRQHVGSYAFAQPDEVLSGLMIAAKKVALLIDRALPDVGRTGLMLEGYGIDHLHAKLFPMHGTGDSSAFKPISSNVDTFFERYEGYISSHDFKGEVNHDLAALAQHIRQTGACDA</sequence>
<dbReference type="InterPro" id="IPR011146">
    <property type="entry name" value="HIT-like"/>
</dbReference>
<dbReference type="SUPFAM" id="SSF54197">
    <property type="entry name" value="HIT-like"/>
    <property type="match status" value="1"/>
</dbReference>
<proteinExistence type="predicted"/>
<dbReference type="PANTHER" id="PTHR46648">
    <property type="entry name" value="HIT FAMILY PROTEIN 1"/>
    <property type="match status" value="1"/>
</dbReference>
<dbReference type="Proteomes" id="UP000526003">
    <property type="component" value="Unassembled WGS sequence"/>
</dbReference>
<dbReference type="EMBL" id="JACMYG010000006">
    <property type="protein sequence ID" value="MBC2689866.1"/>
    <property type="molecule type" value="Genomic_DNA"/>
</dbReference>
<keyword evidence="4" id="KW-1185">Reference proteome</keyword>
<dbReference type="RefSeq" id="WP_166592165.1">
    <property type="nucleotide sequence ID" value="NZ_CP130043.1"/>
</dbReference>
<organism evidence="3 4">
    <name type="scientific">Pseudomonas kielensis</name>
    <dbReference type="NCBI Taxonomy" id="2762577"/>
    <lineage>
        <taxon>Bacteria</taxon>
        <taxon>Pseudomonadati</taxon>
        <taxon>Pseudomonadota</taxon>
        <taxon>Gammaproteobacteria</taxon>
        <taxon>Pseudomonadales</taxon>
        <taxon>Pseudomonadaceae</taxon>
        <taxon>Pseudomonas</taxon>
    </lineage>
</organism>
<accession>A0A7X1GCD9</accession>
<dbReference type="InterPro" id="IPR001310">
    <property type="entry name" value="Histidine_triad_HIT"/>
</dbReference>
<evidence type="ECO:0000256" key="1">
    <source>
        <dbReference type="PROSITE-ProRule" id="PRU00464"/>
    </source>
</evidence>
<dbReference type="Pfam" id="PF01230">
    <property type="entry name" value="HIT"/>
    <property type="match status" value="1"/>
</dbReference>
<gene>
    <name evidence="3" type="ORF">H7995_08660</name>
</gene>
<dbReference type="AlphaFoldDB" id="A0A7X1GCD9"/>
<evidence type="ECO:0000313" key="4">
    <source>
        <dbReference type="Proteomes" id="UP000526003"/>
    </source>
</evidence>
<name>A0A7X1GCD9_9PSED</name>
<dbReference type="PROSITE" id="PS51084">
    <property type="entry name" value="HIT_2"/>
    <property type="match status" value="1"/>
</dbReference>
<dbReference type="GO" id="GO:0009117">
    <property type="term" value="P:nucleotide metabolic process"/>
    <property type="evidence" value="ECO:0007669"/>
    <property type="project" value="TreeGrafter"/>
</dbReference>
<comment type="caution">
    <text evidence="1">Lacks conserved residue(s) required for the propagation of feature annotation.</text>
</comment>
<evidence type="ECO:0000313" key="3">
    <source>
        <dbReference type="EMBL" id="MBC2689866.1"/>
    </source>
</evidence>
<protein>
    <submittedName>
        <fullName evidence="3">HIT family protein</fullName>
    </submittedName>
</protein>
<comment type="caution">
    <text evidence="3">The sequence shown here is derived from an EMBL/GenBank/DDBJ whole genome shotgun (WGS) entry which is preliminary data.</text>
</comment>
<dbReference type="GO" id="GO:0003824">
    <property type="term" value="F:catalytic activity"/>
    <property type="evidence" value="ECO:0007669"/>
    <property type="project" value="InterPro"/>
</dbReference>
<dbReference type="PRINTS" id="PR00332">
    <property type="entry name" value="HISTRIAD"/>
</dbReference>
<evidence type="ECO:0000259" key="2">
    <source>
        <dbReference type="PROSITE" id="PS51084"/>
    </source>
</evidence>
<dbReference type="PANTHER" id="PTHR46648:SF1">
    <property type="entry name" value="ADENOSINE 5'-MONOPHOSPHORAMIDASE HNT1"/>
    <property type="match status" value="1"/>
</dbReference>
<reference evidence="3 4" key="1">
    <citation type="submission" date="2020-08" db="EMBL/GenBank/DDBJ databases">
        <title>Pseudomonas sp. nov.</title>
        <authorList>
            <person name="Gieschler S."/>
            <person name="Fiedler G."/>
            <person name="Brinks E."/>
            <person name="Boehnlein C."/>
            <person name="Franz C.M.A.P."/>
            <person name="Kabisch J."/>
        </authorList>
    </citation>
    <scope>NUCLEOTIDE SEQUENCE [LARGE SCALE GENOMIC DNA]</scope>
    <source>
        <strain evidence="3 4">MBT-1</strain>
    </source>
</reference>
<dbReference type="InterPro" id="IPR036265">
    <property type="entry name" value="HIT-like_sf"/>
</dbReference>